<name>A0A4Y2TRB3_ARAVE</name>
<evidence type="ECO:0000256" key="1">
    <source>
        <dbReference type="SAM" id="MobiDB-lite"/>
    </source>
</evidence>
<comment type="caution">
    <text evidence="2">The sequence shown here is derived from an EMBL/GenBank/DDBJ whole genome shotgun (WGS) entry which is preliminary data.</text>
</comment>
<feature type="region of interest" description="Disordered" evidence="1">
    <location>
        <begin position="1"/>
        <end position="40"/>
    </location>
</feature>
<protein>
    <submittedName>
        <fullName evidence="2">Uncharacterized protein</fullName>
    </submittedName>
</protein>
<evidence type="ECO:0000313" key="3">
    <source>
        <dbReference type="Proteomes" id="UP000499080"/>
    </source>
</evidence>
<dbReference type="AlphaFoldDB" id="A0A4Y2TRB3"/>
<gene>
    <name evidence="2" type="ORF">AVEN_249042_1</name>
</gene>
<accession>A0A4Y2TRB3</accession>
<dbReference type="EMBL" id="BGPR01030572">
    <property type="protein sequence ID" value="GBO03175.1"/>
    <property type="molecule type" value="Genomic_DNA"/>
</dbReference>
<keyword evidence="3" id="KW-1185">Reference proteome</keyword>
<proteinExistence type="predicted"/>
<dbReference type="Proteomes" id="UP000499080">
    <property type="component" value="Unassembled WGS sequence"/>
</dbReference>
<sequence length="40" mass="4190">TGVQHQPEDQPVGPDDSVGGSPLQRPEATRLAAGLRHVSE</sequence>
<evidence type="ECO:0000313" key="2">
    <source>
        <dbReference type="EMBL" id="GBO03175.1"/>
    </source>
</evidence>
<feature type="non-terminal residue" evidence="2">
    <location>
        <position position="1"/>
    </location>
</feature>
<organism evidence="2 3">
    <name type="scientific">Araneus ventricosus</name>
    <name type="common">Orbweaver spider</name>
    <name type="synonym">Epeira ventricosa</name>
    <dbReference type="NCBI Taxonomy" id="182803"/>
    <lineage>
        <taxon>Eukaryota</taxon>
        <taxon>Metazoa</taxon>
        <taxon>Ecdysozoa</taxon>
        <taxon>Arthropoda</taxon>
        <taxon>Chelicerata</taxon>
        <taxon>Arachnida</taxon>
        <taxon>Araneae</taxon>
        <taxon>Araneomorphae</taxon>
        <taxon>Entelegynae</taxon>
        <taxon>Araneoidea</taxon>
        <taxon>Araneidae</taxon>
        <taxon>Araneus</taxon>
    </lineage>
</organism>
<reference evidence="2 3" key="1">
    <citation type="journal article" date="2019" name="Sci. Rep.">
        <title>Orb-weaving spider Araneus ventricosus genome elucidates the spidroin gene catalogue.</title>
        <authorList>
            <person name="Kono N."/>
            <person name="Nakamura H."/>
            <person name="Ohtoshi R."/>
            <person name="Moran D.A.P."/>
            <person name="Shinohara A."/>
            <person name="Yoshida Y."/>
            <person name="Fujiwara M."/>
            <person name="Mori M."/>
            <person name="Tomita M."/>
            <person name="Arakawa K."/>
        </authorList>
    </citation>
    <scope>NUCLEOTIDE SEQUENCE [LARGE SCALE GENOMIC DNA]</scope>
</reference>